<sequence>MKEIFKLAMKLRFKEIKIDRLSGALQFVLIISAIFLFLKYLSSLTSNSYAIKELFALFLAFMGFFKIRTDSITQREMDFMTFFPSFNKTQVRKYFMYKKAIITYIFIIYLLFPTSVDILEIKSFFMFGILIYLYMFLDTLFFYVTENTKKSNILYTALRISYYIIFASYLYIPNVGINLEKILPELQLQYMIPIFTILFCVNPLLLKSPNQKGQ</sequence>
<feature type="transmembrane region" description="Helical" evidence="1">
    <location>
        <begin position="124"/>
        <end position="144"/>
    </location>
</feature>
<dbReference type="RefSeq" id="WP_094209112.1">
    <property type="nucleotide sequence ID" value="NZ_NDYE01000021.1"/>
</dbReference>
<protein>
    <submittedName>
        <fullName evidence="2">Sugar ABC transporter permease</fullName>
    </submittedName>
</protein>
<feature type="transmembrane region" description="Helical" evidence="1">
    <location>
        <begin position="48"/>
        <end position="67"/>
    </location>
</feature>
<accession>A0A233VFC1</accession>
<feature type="transmembrane region" description="Helical" evidence="1">
    <location>
        <begin position="95"/>
        <end position="112"/>
    </location>
</feature>
<evidence type="ECO:0000313" key="3">
    <source>
        <dbReference type="Proteomes" id="UP000215546"/>
    </source>
</evidence>
<feature type="transmembrane region" description="Helical" evidence="1">
    <location>
        <begin position="188"/>
        <end position="206"/>
    </location>
</feature>
<keyword evidence="1" id="KW-0812">Transmembrane</keyword>
<feature type="transmembrane region" description="Helical" evidence="1">
    <location>
        <begin position="153"/>
        <end position="172"/>
    </location>
</feature>
<dbReference type="Proteomes" id="UP000215546">
    <property type="component" value="Unassembled WGS sequence"/>
</dbReference>
<evidence type="ECO:0000256" key="1">
    <source>
        <dbReference type="SAM" id="Phobius"/>
    </source>
</evidence>
<keyword evidence="1" id="KW-1133">Transmembrane helix</keyword>
<dbReference type="AlphaFoldDB" id="A0A233VFC1"/>
<reference evidence="3" key="1">
    <citation type="submission" date="2017-04" db="EMBL/GenBank/DDBJ databases">
        <title>Finegoldia magna isolated from orthopedic joint implant-associated infections.</title>
        <authorList>
            <person name="Bjorklund S."/>
            <person name="Bruggemann H."/>
            <person name="Jensen A."/>
            <person name="Hellmark B."/>
            <person name="Soderquist B."/>
        </authorList>
    </citation>
    <scope>NUCLEOTIDE SEQUENCE [LARGE SCALE GENOMIC DNA]</scope>
    <source>
        <strain evidence="3">12T273</strain>
    </source>
</reference>
<name>A0A233VFC1_FINMA</name>
<feature type="transmembrane region" description="Helical" evidence="1">
    <location>
        <begin position="21"/>
        <end position="42"/>
    </location>
</feature>
<proteinExistence type="predicted"/>
<keyword evidence="1" id="KW-0472">Membrane</keyword>
<organism evidence="2 3">
    <name type="scientific">Finegoldia magna</name>
    <name type="common">Peptostreptococcus magnus</name>
    <dbReference type="NCBI Taxonomy" id="1260"/>
    <lineage>
        <taxon>Bacteria</taxon>
        <taxon>Bacillati</taxon>
        <taxon>Bacillota</taxon>
        <taxon>Tissierellia</taxon>
        <taxon>Tissierellales</taxon>
        <taxon>Peptoniphilaceae</taxon>
        <taxon>Finegoldia</taxon>
    </lineage>
</organism>
<gene>
    <name evidence="2" type="ORF">B9N55_09340</name>
</gene>
<comment type="caution">
    <text evidence="2">The sequence shown here is derived from an EMBL/GenBank/DDBJ whole genome shotgun (WGS) entry which is preliminary data.</text>
</comment>
<evidence type="ECO:0000313" key="2">
    <source>
        <dbReference type="EMBL" id="OXZ31078.1"/>
    </source>
</evidence>
<dbReference type="EMBL" id="NDYE01000021">
    <property type="protein sequence ID" value="OXZ31078.1"/>
    <property type="molecule type" value="Genomic_DNA"/>
</dbReference>